<proteinExistence type="predicted"/>
<accession>A0A0C1R395</accession>
<gene>
    <name evidence="2" type="ORF">U732_582</name>
</gene>
<evidence type="ECO:0008006" key="4">
    <source>
        <dbReference type="Google" id="ProtNLM"/>
    </source>
</evidence>
<feature type="transmembrane region" description="Helical" evidence="1">
    <location>
        <begin position="143"/>
        <end position="165"/>
    </location>
</feature>
<evidence type="ECO:0000256" key="1">
    <source>
        <dbReference type="SAM" id="Phobius"/>
    </source>
</evidence>
<feature type="transmembrane region" description="Helical" evidence="1">
    <location>
        <begin position="114"/>
        <end position="137"/>
    </location>
</feature>
<name>A0A0C1R395_9CLOT</name>
<organism evidence="2 3">
    <name type="scientific">Clostridium argentinense CDC 2741</name>
    <dbReference type="NCBI Taxonomy" id="1418104"/>
    <lineage>
        <taxon>Bacteria</taxon>
        <taxon>Bacillati</taxon>
        <taxon>Bacillota</taxon>
        <taxon>Clostridia</taxon>
        <taxon>Eubacteriales</taxon>
        <taxon>Clostridiaceae</taxon>
        <taxon>Clostridium</taxon>
    </lineage>
</organism>
<dbReference type="Pfam" id="PF11667">
    <property type="entry name" value="DUF3267"/>
    <property type="match status" value="1"/>
</dbReference>
<comment type="caution">
    <text evidence="2">The sequence shown here is derived from an EMBL/GenBank/DDBJ whole genome shotgun (WGS) entry which is preliminary data.</text>
</comment>
<dbReference type="Proteomes" id="UP000031366">
    <property type="component" value="Unassembled WGS sequence"/>
</dbReference>
<keyword evidence="1" id="KW-0472">Membrane</keyword>
<feature type="transmembrane region" description="Helical" evidence="1">
    <location>
        <begin position="29"/>
        <end position="47"/>
    </location>
</feature>
<reference evidence="2 3" key="1">
    <citation type="journal article" date="2015" name="Infect. Genet. Evol.">
        <title>Genomic sequences of six botulinum neurotoxin-producing strains representing three clostridial species illustrate the mobility and diversity of botulinum neurotoxin genes.</title>
        <authorList>
            <person name="Smith T.J."/>
            <person name="Hill K.K."/>
            <person name="Xie G."/>
            <person name="Foley B.T."/>
            <person name="Williamson C.H."/>
            <person name="Foster J.T."/>
            <person name="Johnson S.L."/>
            <person name="Chertkov O."/>
            <person name="Teshima H."/>
            <person name="Gibbons H.S."/>
            <person name="Johnsky L.A."/>
            <person name="Karavis M.A."/>
            <person name="Smith L.A."/>
        </authorList>
    </citation>
    <scope>NUCLEOTIDE SEQUENCE [LARGE SCALE GENOMIC DNA]</scope>
    <source>
        <strain evidence="2 3">CDC 2741</strain>
    </source>
</reference>
<protein>
    <recommendedName>
        <fullName evidence="4">Zincin peptidase</fullName>
    </recommendedName>
</protein>
<dbReference type="AlphaFoldDB" id="A0A0C1R395"/>
<feature type="transmembrane region" description="Helical" evidence="1">
    <location>
        <begin position="59"/>
        <end position="84"/>
    </location>
</feature>
<dbReference type="EMBL" id="AYSO01000020">
    <property type="protein sequence ID" value="KIE44941.1"/>
    <property type="molecule type" value="Genomic_DNA"/>
</dbReference>
<keyword evidence="3" id="KW-1185">Reference proteome</keyword>
<evidence type="ECO:0000313" key="3">
    <source>
        <dbReference type="Proteomes" id="UP000031366"/>
    </source>
</evidence>
<keyword evidence="1" id="KW-1133">Transmembrane helix</keyword>
<keyword evidence="1" id="KW-0812">Transmembrane</keyword>
<dbReference type="STRING" id="29341.RSJ17_05710"/>
<evidence type="ECO:0000313" key="2">
    <source>
        <dbReference type="EMBL" id="KIE44941.1"/>
    </source>
</evidence>
<dbReference type="InterPro" id="IPR021683">
    <property type="entry name" value="DUF3267"/>
</dbReference>
<sequence>MMSFALKIKAKMECLNMNWKPIEINYSKAKIIISILLLYHITELLIIKAGVNLNEISFFQRVLCAVGILIIHEGIHFVIGTILAKYRGKTHIGFIPNKLVFYMNVDGTYKYFSLLLYLFGPFLILTILLGLFLFIFYIYKPLLWLIVFYNSFMSAFDIYNAIFIIKKYSLSTEFRLSEFVLYSNEAQKI</sequence>